<evidence type="ECO:0000313" key="2">
    <source>
        <dbReference type="Proteomes" id="UP001595821"/>
    </source>
</evidence>
<reference evidence="1 2" key="1">
    <citation type="journal article" date="2014" name="Int. J. Syst. Evol. Microbiol.">
        <title>Complete genome sequence of Corynebacterium casei LMG S-19264T (=DSM 44701T), isolated from a smear-ripened cheese.</title>
        <authorList>
            <consortium name="US DOE Joint Genome Institute (JGI-PGF)"/>
            <person name="Walter F."/>
            <person name="Albersmeier A."/>
            <person name="Kalinowski J."/>
            <person name="Ruckert C."/>
        </authorList>
    </citation>
    <scope>NUCLEOTIDE SEQUENCE [LARGE SCALE GENOMIC DNA]</scope>
    <source>
        <strain evidence="1 2">IBRC-M 10912</strain>
    </source>
</reference>
<name>A0ABD5P5J0_9EURY</name>
<dbReference type="GeneID" id="71852050"/>
<accession>A0ABD5P5J0</accession>
<gene>
    <name evidence="1" type="ORF">ACFOZ7_21150</name>
</gene>
<dbReference type="AlphaFoldDB" id="A0ABD5P5J0"/>
<protein>
    <submittedName>
        <fullName evidence="1">ArsR family transcriptional regulator</fullName>
    </submittedName>
</protein>
<evidence type="ECO:0000313" key="1">
    <source>
        <dbReference type="EMBL" id="MFC4249405.1"/>
    </source>
</evidence>
<dbReference type="EMBL" id="JBHSDJ010000132">
    <property type="protein sequence ID" value="MFC4249405.1"/>
    <property type="molecule type" value="Genomic_DNA"/>
</dbReference>
<sequence>MGGEADWGTMFEALKNVYRRRLLVELFERNPQEDRVIVPEGVHAGEKELSALQTKFVHTHLPLLEQAGYVTWDRESHEVTRGPEFDEIRPFLELIEDHRDELPSGWI</sequence>
<organism evidence="1 2">
    <name type="scientific">Natribaculum luteum</name>
    <dbReference type="NCBI Taxonomy" id="1586232"/>
    <lineage>
        <taxon>Archaea</taxon>
        <taxon>Methanobacteriati</taxon>
        <taxon>Methanobacteriota</taxon>
        <taxon>Stenosarchaea group</taxon>
        <taxon>Halobacteria</taxon>
        <taxon>Halobacteriales</taxon>
        <taxon>Natrialbaceae</taxon>
        <taxon>Natribaculum</taxon>
    </lineage>
</organism>
<proteinExistence type="predicted"/>
<dbReference type="Proteomes" id="UP001595821">
    <property type="component" value="Unassembled WGS sequence"/>
</dbReference>
<dbReference type="RefSeq" id="WP_246970791.1">
    <property type="nucleotide sequence ID" value="NZ_CP095397.1"/>
</dbReference>
<comment type="caution">
    <text evidence="1">The sequence shown here is derived from an EMBL/GenBank/DDBJ whole genome shotgun (WGS) entry which is preliminary data.</text>
</comment>
<dbReference type="InterPro" id="IPR036388">
    <property type="entry name" value="WH-like_DNA-bd_sf"/>
</dbReference>
<dbReference type="Gene3D" id="1.10.10.10">
    <property type="entry name" value="Winged helix-like DNA-binding domain superfamily/Winged helix DNA-binding domain"/>
    <property type="match status" value="1"/>
</dbReference>